<accession>A0A1J9R053</accession>
<dbReference type="Proteomes" id="UP000242791">
    <property type="component" value="Unassembled WGS sequence"/>
</dbReference>
<gene>
    <name evidence="1" type="ORF">ACJ73_02811</name>
</gene>
<reference evidence="1 2" key="1">
    <citation type="submission" date="2015-08" db="EMBL/GenBank/DDBJ databases">
        <title>Emmonsia species relationships and genome sequence.</title>
        <authorList>
            <person name="Cuomo C.A."/>
            <person name="Schwartz I.S."/>
            <person name="Kenyon C."/>
            <person name="De Hoog G.S."/>
            <person name="Govender N.P."/>
            <person name="Botha A."/>
            <person name="Moreno L."/>
            <person name="De Vries M."/>
            <person name="Munoz J.F."/>
            <person name="Stielow J.B."/>
        </authorList>
    </citation>
    <scope>NUCLEOTIDE SEQUENCE [LARGE SCALE GENOMIC DNA]</scope>
    <source>
        <strain evidence="1 2">EI222</strain>
    </source>
</reference>
<dbReference type="Gene3D" id="1.20.1050.10">
    <property type="match status" value="1"/>
</dbReference>
<dbReference type="Gene3D" id="3.40.30.10">
    <property type="entry name" value="Glutaredoxin"/>
    <property type="match status" value="1"/>
</dbReference>
<evidence type="ECO:0000313" key="2">
    <source>
        <dbReference type="Proteomes" id="UP000242791"/>
    </source>
</evidence>
<dbReference type="OrthoDB" id="4951845at2759"/>
<protein>
    <recommendedName>
        <fullName evidence="3">GST N-terminal domain-containing protein</fullName>
    </recommendedName>
</protein>
<dbReference type="EMBL" id="LGTZ01000316">
    <property type="protein sequence ID" value="OJD25811.1"/>
    <property type="molecule type" value="Genomic_DNA"/>
</dbReference>
<dbReference type="VEuPathDB" id="FungiDB:ACJ73_02811"/>
<name>A0A1J9R053_9EURO</name>
<dbReference type="AlphaFoldDB" id="A0A1J9R053"/>
<comment type="caution">
    <text evidence="1">The sequence shown here is derived from an EMBL/GenBank/DDBJ whole genome shotgun (WGS) entry which is preliminary data.</text>
</comment>
<proteinExistence type="predicted"/>
<sequence>MILPRAPGGGKLLRSKSLENPVRSQLQGRPVCDLISWVPLPDVAKVRSSLNLPACRKFAGGTDFYTLPIIEDPTTYSFVRDSFGIAVHLQSKYPNSGAGDLFPPRHLTTSSNKALRAIGTAVRASRENVDAAFTALVQLMVHDLLFDPATAKIGKAEFVRRAGVRSWEDFSLVGEAQEKMKISLRNMLGDLTRLLVRATYADFIVGWWLRMMCATLLESEWEEVRS</sequence>
<organism evidence="1 2">
    <name type="scientific">Blastomyces percursus</name>
    <dbReference type="NCBI Taxonomy" id="1658174"/>
    <lineage>
        <taxon>Eukaryota</taxon>
        <taxon>Fungi</taxon>
        <taxon>Dikarya</taxon>
        <taxon>Ascomycota</taxon>
        <taxon>Pezizomycotina</taxon>
        <taxon>Eurotiomycetes</taxon>
        <taxon>Eurotiomycetidae</taxon>
        <taxon>Onygenales</taxon>
        <taxon>Ajellomycetaceae</taxon>
        <taxon>Blastomyces</taxon>
    </lineage>
</organism>
<evidence type="ECO:0008006" key="3">
    <source>
        <dbReference type="Google" id="ProtNLM"/>
    </source>
</evidence>
<keyword evidence="2" id="KW-1185">Reference proteome</keyword>
<evidence type="ECO:0000313" key="1">
    <source>
        <dbReference type="EMBL" id="OJD25811.1"/>
    </source>
</evidence>